<gene>
    <name evidence="4" type="ORF">C7S10_16815</name>
</gene>
<dbReference type="GO" id="GO:0016787">
    <property type="term" value="F:hydrolase activity"/>
    <property type="evidence" value="ECO:0007669"/>
    <property type="project" value="UniProtKB-KW"/>
</dbReference>
<accession>A0A2R7YTN9</accession>
<dbReference type="Gene3D" id="3.40.50.1820">
    <property type="entry name" value="alpha/beta hydrolase"/>
    <property type="match status" value="1"/>
</dbReference>
<dbReference type="EMBL" id="PYXZ01000008">
    <property type="protein sequence ID" value="PUA79748.1"/>
    <property type="molecule type" value="Genomic_DNA"/>
</dbReference>
<comment type="caution">
    <text evidence="4">The sequence shown here is derived from an EMBL/GenBank/DDBJ whole genome shotgun (WGS) entry which is preliminary data.</text>
</comment>
<sequence>MAGLTRRTALAAAGLLPLAAACTSSDDTNGDAPVTRDDQQDGPTRITYGDDESQWVDRYDPVGTSRGTVVVVHGGFWRSAYAADLGAPLAADLASRGWTALNVEYRRVGNGGGFPSTFDDVHAAINLVEGDGPVVTLGHSAGGHLATWAAARLRFDEWSEGVAITHVLSQAGVVDLTTAYEENLGDGAVAALMGAGPDDPSYDLADPIRHVPLDVPAWCLHAPDDTSVPISQSEAYVAAATDAGADARLVEVTGGHFELIDTSTDAWRTILGILDGVSPAAG</sequence>
<feature type="domain" description="BD-FAE-like" evidence="3">
    <location>
        <begin position="67"/>
        <end position="235"/>
    </location>
</feature>
<dbReference type="OrthoDB" id="255603at2"/>
<keyword evidence="1 4" id="KW-0378">Hydrolase</keyword>
<evidence type="ECO:0000256" key="2">
    <source>
        <dbReference type="SAM" id="MobiDB-lite"/>
    </source>
</evidence>
<dbReference type="InterPro" id="IPR049492">
    <property type="entry name" value="BD-FAE-like_dom"/>
</dbReference>
<protein>
    <submittedName>
        <fullName evidence="4">Alpha/beta hydrolase</fullName>
    </submittedName>
</protein>
<evidence type="ECO:0000256" key="1">
    <source>
        <dbReference type="ARBA" id="ARBA00022801"/>
    </source>
</evidence>
<evidence type="ECO:0000313" key="4">
    <source>
        <dbReference type="EMBL" id="PUA79748.1"/>
    </source>
</evidence>
<dbReference type="Proteomes" id="UP000244867">
    <property type="component" value="Unassembled WGS sequence"/>
</dbReference>
<dbReference type="PANTHER" id="PTHR48081">
    <property type="entry name" value="AB HYDROLASE SUPERFAMILY PROTEIN C4A8.06C"/>
    <property type="match status" value="1"/>
</dbReference>
<dbReference type="PROSITE" id="PS51257">
    <property type="entry name" value="PROKAR_LIPOPROTEIN"/>
    <property type="match status" value="1"/>
</dbReference>
<dbReference type="InterPro" id="IPR029058">
    <property type="entry name" value="AB_hydrolase_fold"/>
</dbReference>
<name>A0A2R7YTN9_9ACTN</name>
<feature type="region of interest" description="Disordered" evidence="2">
    <location>
        <begin position="24"/>
        <end position="49"/>
    </location>
</feature>
<dbReference type="Pfam" id="PF20434">
    <property type="entry name" value="BD-FAE"/>
    <property type="match status" value="1"/>
</dbReference>
<dbReference type="SUPFAM" id="SSF53474">
    <property type="entry name" value="alpha/beta-Hydrolases"/>
    <property type="match status" value="1"/>
</dbReference>
<proteinExistence type="predicted"/>
<dbReference type="InterPro" id="IPR050300">
    <property type="entry name" value="GDXG_lipolytic_enzyme"/>
</dbReference>
<dbReference type="RefSeq" id="WP_108345611.1">
    <property type="nucleotide sequence ID" value="NZ_PYXZ01000008.1"/>
</dbReference>
<evidence type="ECO:0000313" key="5">
    <source>
        <dbReference type="Proteomes" id="UP000244867"/>
    </source>
</evidence>
<evidence type="ECO:0000259" key="3">
    <source>
        <dbReference type="Pfam" id="PF20434"/>
    </source>
</evidence>
<dbReference type="PANTHER" id="PTHR48081:SF33">
    <property type="entry name" value="KYNURENINE FORMAMIDASE"/>
    <property type="match status" value="1"/>
</dbReference>
<dbReference type="AlphaFoldDB" id="A0A2R7YTN9"/>
<reference evidence="4 5" key="1">
    <citation type="submission" date="2018-03" db="EMBL/GenBank/DDBJ databases">
        <authorList>
            <person name="Keele B.F."/>
        </authorList>
    </citation>
    <scope>NUCLEOTIDE SEQUENCE [LARGE SCALE GENOMIC DNA]</scope>
    <source>
        <strain evidence="4 5">IB-3</strain>
    </source>
</reference>
<keyword evidence="5" id="KW-1185">Reference proteome</keyword>
<organism evidence="4 5">
    <name type="scientific">Nocardioides currus</name>
    <dbReference type="NCBI Taxonomy" id="2133958"/>
    <lineage>
        <taxon>Bacteria</taxon>
        <taxon>Bacillati</taxon>
        <taxon>Actinomycetota</taxon>
        <taxon>Actinomycetes</taxon>
        <taxon>Propionibacteriales</taxon>
        <taxon>Nocardioidaceae</taxon>
        <taxon>Nocardioides</taxon>
    </lineage>
</organism>